<keyword evidence="1" id="KW-0812">Transmembrane</keyword>
<dbReference type="Proteomes" id="UP001596106">
    <property type="component" value="Unassembled WGS sequence"/>
</dbReference>
<evidence type="ECO:0000313" key="2">
    <source>
        <dbReference type="EMBL" id="MFC5411720.1"/>
    </source>
</evidence>
<proteinExistence type="predicted"/>
<evidence type="ECO:0000313" key="3">
    <source>
        <dbReference type="Proteomes" id="UP001596106"/>
    </source>
</evidence>
<dbReference type="RefSeq" id="WP_379848603.1">
    <property type="nucleotide sequence ID" value="NZ_JBHSMA010000007.1"/>
</dbReference>
<reference evidence="3" key="1">
    <citation type="journal article" date="2019" name="Int. J. Syst. Evol. Microbiol.">
        <title>The Global Catalogue of Microorganisms (GCM) 10K type strain sequencing project: providing services to taxonomists for standard genome sequencing and annotation.</title>
        <authorList>
            <consortium name="The Broad Institute Genomics Platform"/>
            <consortium name="The Broad Institute Genome Sequencing Center for Infectious Disease"/>
            <person name="Wu L."/>
            <person name="Ma J."/>
        </authorList>
    </citation>
    <scope>NUCLEOTIDE SEQUENCE [LARGE SCALE GENOMIC DNA]</scope>
    <source>
        <strain evidence="3">CCUG 55250</strain>
    </source>
</reference>
<protein>
    <submittedName>
        <fullName evidence="2">Uncharacterized protein</fullName>
    </submittedName>
</protein>
<keyword evidence="1" id="KW-1133">Transmembrane helix</keyword>
<dbReference type="EMBL" id="JBHSMA010000007">
    <property type="protein sequence ID" value="MFC5411720.1"/>
    <property type="molecule type" value="Genomic_DNA"/>
</dbReference>
<feature type="transmembrane region" description="Helical" evidence="1">
    <location>
        <begin position="44"/>
        <end position="69"/>
    </location>
</feature>
<comment type="caution">
    <text evidence="2">The sequence shown here is derived from an EMBL/GenBank/DDBJ whole genome shotgun (WGS) entry which is preliminary data.</text>
</comment>
<name>A0ABW0IH57_9BACT</name>
<accession>A0ABW0IH57</accession>
<sequence length="74" mass="8590">MTTKTVSVEVFNRVGTERDESLMGTHKMSKIRKRGQYKLNFSKTILWLLIFAVAMGFAVMWYQVIISLINSLFN</sequence>
<gene>
    <name evidence="2" type="ORF">ACFPMF_20525</name>
</gene>
<keyword evidence="3" id="KW-1185">Reference proteome</keyword>
<keyword evidence="1" id="KW-0472">Membrane</keyword>
<evidence type="ECO:0000256" key="1">
    <source>
        <dbReference type="SAM" id="Phobius"/>
    </source>
</evidence>
<organism evidence="2 3">
    <name type="scientific">Larkinella bovis</name>
    <dbReference type="NCBI Taxonomy" id="683041"/>
    <lineage>
        <taxon>Bacteria</taxon>
        <taxon>Pseudomonadati</taxon>
        <taxon>Bacteroidota</taxon>
        <taxon>Cytophagia</taxon>
        <taxon>Cytophagales</taxon>
        <taxon>Spirosomataceae</taxon>
        <taxon>Larkinella</taxon>
    </lineage>
</organism>